<proteinExistence type="predicted"/>
<feature type="domain" description="Response regulatory" evidence="2">
    <location>
        <begin position="16"/>
        <end position="139"/>
    </location>
</feature>
<feature type="modified residue" description="4-aspartylphosphate" evidence="1">
    <location>
        <position position="66"/>
    </location>
</feature>
<keyword evidence="1" id="KW-0597">Phosphoprotein</keyword>
<dbReference type="Gene3D" id="3.40.50.2300">
    <property type="match status" value="1"/>
</dbReference>
<name>A0ABV8U6L4_9PROT</name>
<dbReference type="InterPro" id="IPR052048">
    <property type="entry name" value="ST_Response_Regulator"/>
</dbReference>
<evidence type="ECO:0000313" key="3">
    <source>
        <dbReference type="EMBL" id="MFC4346542.1"/>
    </source>
</evidence>
<reference evidence="4" key="1">
    <citation type="journal article" date="2019" name="Int. J. Syst. Evol. Microbiol.">
        <title>The Global Catalogue of Microorganisms (GCM) 10K type strain sequencing project: providing services to taxonomists for standard genome sequencing and annotation.</title>
        <authorList>
            <consortium name="The Broad Institute Genomics Platform"/>
            <consortium name="The Broad Institute Genome Sequencing Center for Infectious Disease"/>
            <person name="Wu L."/>
            <person name="Ma J."/>
        </authorList>
    </citation>
    <scope>NUCLEOTIDE SEQUENCE [LARGE SCALE GENOMIC DNA]</scope>
    <source>
        <strain evidence="4">CGMCC 1.15304</strain>
    </source>
</reference>
<dbReference type="PROSITE" id="PS50110">
    <property type="entry name" value="RESPONSE_REGULATORY"/>
    <property type="match status" value="1"/>
</dbReference>
<dbReference type="SMART" id="SM00448">
    <property type="entry name" value="REC"/>
    <property type="match status" value="1"/>
</dbReference>
<dbReference type="SUPFAM" id="SSF52172">
    <property type="entry name" value="CheY-like"/>
    <property type="match status" value="1"/>
</dbReference>
<accession>A0ABV8U6L4</accession>
<organism evidence="3 4">
    <name type="scientific">Kordiimonas lipolytica</name>
    <dbReference type="NCBI Taxonomy" id="1662421"/>
    <lineage>
        <taxon>Bacteria</taxon>
        <taxon>Pseudomonadati</taxon>
        <taxon>Pseudomonadota</taxon>
        <taxon>Alphaproteobacteria</taxon>
        <taxon>Kordiimonadales</taxon>
        <taxon>Kordiimonadaceae</taxon>
        <taxon>Kordiimonas</taxon>
    </lineage>
</organism>
<protein>
    <submittedName>
        <fullName evidence="3">Response regulator</fullName>
    </submittedName>
</protein>
<sequence length="141" mass="16004">MESYVKHQRDVFAGHSILAIDDEPIIRELLNRLLKDLGFEHVECAADGSEALRKLDKSRFDLILCDILMKPMNGIEFVRTLRKSAPVRYDSSKASTPVVFLTGSTEQEHIKGAKEVGAKGYIVKPIDAAIMRDRLARFFRR</sequence>
<dbReference type="InterPro" id="IPR001789">
    <property type="entry name" value="Sig_transdc_resp-reg_receiver"/>
</dbReference>
<dbReference type="EMBL" id="JBHSCR010000001">
    <property type="protein sequence ID" value="MFC4346542.1"/>
    <property type="molecule type" value="Genomic_DNA"/>
</dbReference>
<evidence type="ECO:0000259" key="2">
    <source>
        <dbReference type="PROSITE" id="PS50110"/>
    </source>
</evidence>
<dbReference type="RefSeq" id="WP_068150250.1">
    <property type="nucleotide sequence ID" value="NZ_JBHSCR010000001.1"/>
</dbReference>
<evidence type="ECO:0000313" key="4">
    <source>
        <dbReference type="Proteomes" id="UP001595776"/>
    </source>
</evidence>
<dbReference type="PANTHER" id="PTHR43228:SF1">
    <property type="entry name" value="TWO-COMPONENT RESPONSE REGULATOR ARR22"/>
    <property type="match status" value="1"/>
</dbReference>
<dbReference type="Proteomes" id="UP001595776">
    <property type="component" value="Unassembled WGS sequence"/>
</dbReference>
<dbReference type="InterPro" id="IPR011006">
    <property type="entry name" value="CheY-like_superfamily"/>
</dbReference>
<comment type="caution">
    <text evidence="3">The sequence shown here is derived from an EMBL/GenBank/DDBJ whole genome shotgun (WGS) entry which is preliminary data.</text>
</comment>
<evidence type="ECO:0000256" key="1">
    <source>
        <dbReference type="PROSITE-ProRule" id="PRU00169"/>
    </source>
</evidence>
<gene>
    <name evidence="3" type="ORF">ACFO5Q_01620</name>
</gene>
<dbReference type="PANTHER" id="PTHR43228">
    <property type="entry name" value="TWO-COMPONENT RESPONSE REGULATOR"/>
    <property type="match status" value="1"/>
</dbReference>
<dbReference type="Pfam" id="PF00072">
    <property type="entry name" value="Response_reg"/>
    <property type="match status" value="1"/>
</dbReference>
<keyword evidence="4" id="KW-1185">Reference proteome</keyword>